<dbReference type="Gene3D" id="3.40.470.10">
    <property type="entry name" value="Uracil-DNA glycosylase-like domain"/>
    <property type="match status" value="1"/>
</dbReference>
<keyword evidence="1" id="KW-0004">4Fe-4S</keyword>
<feature type="domain" description="Uracil-DNA glycosylase-like" evidence="8">
    <location>
        <begin position="28"/>
        <end position="195"/>
    </location>
</feature>
<evidence type="ECO:0000256" key="6">
    <source>
        <dbReference type="ARBA" id="ARBA00023014"/>
    </source>
</evidence>
<dbReference type="Proteomes" id="UP000823614">
    <property type="component" value="Unassembled WGS sequence"/>
</dbReference>
<dbReference type="SMART" id="SM00987">
    <property type="entry name" value="UreE_C"/>
    <property type="match status" value="1"/>
</dbReference>
<evidence type="ECO:0000256" key="5">
    <source>
        <dbReference type="ARBA" id="ARBA00023004"/>
    </source>
</evidence>
<evidence type="ECO:0000256" key="7">
    <source>
        <dbReference type="ARBA" id="ARBA00023204"/>
    </source>
</evidence>
<keyword evidence="2" id="KW-0479">Metal-binding</keyword>
<reference evidence="9" key="2">
    <citation type="journal article" date="2021" name="PeerJ">
        <title>Extensive microbial diversity within the chicken gut microbiome revealed by metagenomics and culture.</title>
        <authorList>
            <person name="Gilroy R."/>
            <person name="Ravi A."/>
            <person name="Getino M."/>
            <person name="Pursley I."/>
            <person name="Horton D.L."/>
            <person name="Alikhan N.F."/>
            <person name="Baker D."/>
            <person name="Gharbi K."/>
            <person name="Hall N."/>
            <person name="Watson M."/>
            <person name="Adriaenssens E.M."/>
            <person name="Foster-Nyarko E."/>
            <person name="Jarju S."/>
            <person name="Secka A."/>
            <person name="Antonio M."/>
            <person name="Oren A."/>
            <person name="Chaudhuri R.R."/>
            <person name="La Ragione R."/>
            <person name="Hildebrand F."/>
            <person name="Pallen M.J."/>
        </authorList>
    </citation>
    <scope>NUCLEOTIDE SEQUENCE</scope>
    <source>
        <strain evidence="9">C6-149</strain>
    </source>
</reference>
<organism evidence="9 10">
    <name type="scientific">Candidatus Gallilactobacillus intestinavium</name>
    <dbReference type="NCBI Taxonomy" id="2840838"/>
    <lineage>
        <taxon>Bacteria</taxon>
        <taxon>Bacillati</taxon>
        <taxon>Bacillota</taxon>
        <taxon>Bacilli</taxon>
        <taxon>Lactobacillales</taxon>
        <taxon>Lactobacillaceae</taxon>
        <taxon>Lactobacillaceae incertae sedis</taxon>
        <taxon>Candidatus Gallilactobacillus</taxon>
    </lineage>
</organism>
<sequence>METLLTKDLIRLANDLVSNNKNLEGFVPGEGSLNPKFVLISEAPGAKEAELSHGFQGVSGKELDKWLNFINVSRKDIYLTGTVRSRPFKQKNGRKSDRKPNVKEIKDFSPLLDYELKCLKDKLLVTLGGTAINRLLGKDYKISKCHGILYNKPILFLKENHFEFTDYSCNILPLFHPSYVRRFPGKRDLVIKDLKYLKELLGN</sequence>
<dbReference type="GO" id="GO:0097506">
    <property type="term" value="F:deaminated base DNA N-glycosylase activity"/>
    <property type="evidence" value="ECO:0007669"/>
    <property type="project" value="UniProtKB-ARBA"/>
</dbReference>
<dbReference type="GO" id="GO:0006281">
    <property type="term" value="P:DNA repair"/>
    <property type="evidence" value="ECO:0007669"/>
    <property type="project" value="UniProtKB-KW"/>
</dbReference>
<dbReference type="InterPro" id="IPR051536">
    <property type="entry name" value="UDG_Type-4/5"/>
</dbReference>
<dbReference type="PANTHER" id="PTHR33693:SF1">
    <property type="entry name" value="TYPE-4 URACIL-DNA GLYCOSYLASE"/>
    <property type="match status" value="1"/>
</dbReference>
<dbReference type="EMBL" id="JADIMP010000086">
    <property type="protein sequence ID" value="MBO8441817.1"/>
    <property type="molecule type" value="Genomic_DNA"/>
</dbReference>
<evidence type="ECO:0000256" key="3">
    <source>
        <dbReference type="ARBA" id="ARBA00022763"/>
    </source>
</evidence>
<reference evidence="9" key="1">
    <citation type="submission" date="2020-10" db="EMBL/GenBank/DDBJ databases">
        <authorList>
            <person name="Gilroy R."/>
        </authorList>
    </citation>
    <scope>NUCLEOTIDE SEQUENCE</scope>
    <source>
        <strain evidence="9">C6-149</strain>
    </source>
</reference>
<dbReference type="InterPro" id="IPR005122">
    <property type="entry name" value="Uracil-DNA_glycosylase-like"/>
</dbReference>
<dbReference type="GO" id="GO:0051539">
    <property type="term" value="F:4 iron, 4 sulfur cluster binding"/>
    <property type="evidence" value="ECO:0007669"/>
    <property type="project" value="UniProtKB-KW"/>
</dbReference>
<comment type="caution">
    <text evidence="9">The sequence shown here is derived from an EMBL/GenBank/DDBJ whole genome shotgun (WGS) entry which is preliminary data.</text>
</comment>
<evidence type="ECO:0000256" key="2">
    <source>
        <dbReference type="ARBA" id="ARBA00022723"/>
    </source>
</evidence>
<dbReference type="AlphaFoldDB" id="A0A9D9E773"/>
<dbReference type="SUPFAM" id="SSF52141">
    <property type="entry name" value="Uracil-DNA glycosylase-like"/>
    <property type="match status" value="1"/>
</dbReference>
<dbReference type="PANTHER" id="PTHR33693">
    <property type="entry name" value="TYPE-5 URACIL-DNA GLYCOSYLASE"/>
    <property type="match status" value="1"/>
</dbReference>
<evidence type="ECO:0000259" key="8">
    <source>
        <dbReference type="SMART" id="SM00986"/>
    </source>
</evidence>
<accession>A0A9D9E773</accession>
<evidence type="ECO:0000256" key="1">
    <source>
        <dbReference type="ARBA" id="ARBA00022485"/>
    </source>
</evidence>
<dbReference type="SMART" id="SM00986">
    <property type="entry name" value="UDG"/>
    <property type="match status" value="1"/>
</dbReference>
<keyword evidence="4" id="KW-0378">Hydrolase</keyword>
<dbReference type="Pfam" id="PF03167">
    <property type="entry name" value="UDG"/>
    <property type="match status" value="1"/>
</dbReference>
<protein>
    <submittedName>
        <fullName evidence="9">Uracil-DNA glycosylase</fullName>
    </submittedName>
</protein>
<proteinExistence type="predicted"/>
<keyword evidence="3" id="KW-0227">DNA damage</keyword>
<dbReference type="CDD" id="cd10030">
    <property type="entry name" value="UDG-F4_TTUDGA_SPO1dp_like"/>
    <property type="match status" value="1"/>
</dbReference>
<keyword evidence="7" id="KW-0234">DNA repair</keyword>
<evidence type="ECO:0000313" key="10">
    <source>
        <dbReference type="Proteomes" id="UP000823614"/>
    </source>
</evidence>
<keyword evidence="5" id="KW-0408">Iron</keyword>
<gene>
    <name evidence="9" type="ORF">IAA89_05245</name>
</gene>
<dbReference type="GO" id="GO:0046872">
    <property type="term" value="F:metal ion binding"/>
    <property type="evidence" value="ECO:0007669"/>
    <property type="project" value="UniProtKB-KW"/>
</dbReference>
<keyword evidence="6" id="KW-0411">Iron-sulfur</keyword>
<dbReference type="InterPro" id="IPR036895">
    <property type="entry name" value="Uracil-DNA_glycosylase-like_sf"/>
</dbReference>
<name>A0A9D9E773_9LACO</name>
<evidence type="ECO:0000313" key="9">
    <source>
        <dbReference type="EMBL" id="MBO8441817.1"/>
    </source>
</evidence>
<evidence type="ECO:0000256" key="4">
    <source>
        <dbReference type="ARBA" id="ARBA00022801"/>
    </source>
</evidence>